<feature type="region of interest" description="Disordered" evidence="1">
    <location>
        <begin position="105"/>
        <end position="169"/>
    </location>
</feature>
<feature type="compositionally biased region" description="Basic and acidic residues" evidence="1">
    <location>
        <begin position="153"/>
        <end position="168"/>
    </location>
</feature>
<dbReference type="EMBL" id="JAUESC010000380">
    <property type="protein sequence ID" value="KAK0593085.1"/>
    <property type="molecule type" value="Genomic_DNA"/>
</dbReference>
<accession>A0AA39SNC1</accession>
<keyword evidence="3" id="KW-1185">Reference proteome</keyword>
<reference evidence="2" key="2">
    <citation type="submission" date="2023-06" db="EMBL/GenBank/DDBJ databases">
        <authorList>
            <person name="Swenson N.G."/>
            <person name="Wegrzyn J.L."/>
            <person name="Mcevoy S.L."/>
        </authorList>
    </citation>
    <scope>NUCLEOTIDE SEQUENCE</scope>
    <source>
        <strain evidence="2">NS2018</strain>
        <tissue evidence="2">Leaf</tissue>
    </source>
</reference>
<evidence type="ECO:0000256" key="1">
    <source>
        <dbReference type="SAM" id="MobiDB-lite"/>
    </source>
</evidence>
<name>A0AA39SNC1_ACESA</name>
<evidence type="ECO:0000313" key="2">
    <source>
        <dbReference type="EMBL" id="KAK0593085.1"/>
    </source>
</evidence>
<protein>
    <submittedName>
        <fullName evidence="2">Uncharacterized protein</fullName>
    </submittedName>
</protein>
<reference evidence="2" key="1">
    <citation type="journal article" date="2022" name="Plant J.">
        <title>Strategies of tolerance reflected in two North American maple genomes.</title>
        <authorList>
            <person name="McEvoy S.L."/>
            <person name="Sezen U.U."/>
            <person name="Trouern-Trend A."/>
            <person name="McMahon S.M."/>
            <person name="Schaberg P.G."/>
            <person name="Yang J."/>
            <person name="Wegrzyn J.L."/>
            <person name="Swenson N.G."/>
        </authorList>
    </citation>
    <scope>NUCLEOTIDE SEQUENCE</scope>
    <source>
        <strain evidence="2">NS2018</strain>
    </source>
</reference>
<proteinExistence type="predicted"/>
<evidence type="ECO:0000313" key="3">
    <source>
        <dbReference type="Proteomes" id="UP001168877"/>
    </source>
</evidence>
<feature type="region of interest" description="Disordered" evidence="1">
    <location>
        <begin position="211"/>
        <end position="250"/>
    </location>
</feature>
<comment type="caution">
    <text evidence="2">The sequence shown here is derived from an EMBL/GenBank/DDBJ whole genome shotgun (WGS) entry which is preliminary data.</text>
</comment>
<feature type="compositionally biased region" description="Acidic residues" evidence="1">
    <location>
        <begin position="120"/>
        <end position="131"/>
    </location>
</feature>
<organism evidence="2 3">
    <name type="scientific">Acer saccharum</name>
    <name type="common">Sugar maple</name>
    <dbReference type="NCBI Taxonomy" id="4024"/>
    <lineage>
        <taxon>Eukaryota</taxon>
        <taxon>Viridiplantae</taxon>
        <taxon>Streptophyta</taxon>
        <taxon>Embryophyta</taxon>
        <taxon>Tracheophyta</taxon>
        <taxon>Spermatophyta</taxon>
        <taxon>Magnoliopsida</taxon>
        <taxon>eudicotyledons</taxon>
        <taxon>Gunneridae</taxon>
        <taxon>Pentapetalae</taxon>
        <taxon>rosids</taxon>
        <taxon>malvids</taxon>
        <taxon>Sapindales</taxon>
        <taxon>Sapindaceae</taxon>
        <taxon>Hippocastanoideae</taxon>
        <taxon>Acereae</taxon>
        <taxon>Acer</taxon>
    </lineage>
</organism>
<dbReference type="Proteomes" id="UP001168877">
    <property type="component" value="Unassembled WGS sequence"/>
</dbReference>
<sequence>MDHSTRHQLFCRMMRAIELNHAVEAEMLEKLLRNPFPDQPSFFSVDLSSLNPNAQANPYSFVRNETNPTITRAKSVSAHRRDRVPKVLALPKDIRIGRQTVIDSDVEEASRIAPSQGYQDTEDKDSSEESSDGQVTENPLEAEGGNTPNPSRVTEKGGESRVADDHEVGTNASAPLFELGANALALLFEPKANASAPLSEAQVEEANKEINEAFPAGPRESKARRSPVAEAREVGHEVITPRQELRRRQQ</sequence>
<dbReference type="AlphaFoldDB" id="A0AA39SNC1"/>
<gene>
    <name evidence="2" type="ORF">LWI29_030506</name>
</gene>